<comment type="caution">
    <text evidence="1">The sequence shown here is derived from an EMBL/GenBank/DDBJ whole genome shotgun (WGS) entry which is preliminary data.</text>
</comment>
<organism evidence="1 2">
    <name type="scientific">Smallanthus sonchifolius</name>
    <dbReference type="NCBI Taxonomy" id="185202"/>
    <lineage>
        <taxon>Eukaryota</taxon>
        <taxon>Viridiplantae</taxon>
        <taxon>Streptophyta</taxon>
        <taxon>Embryophyta</taxon>
        <taxon>Tracheophyta</taxon>
        <taxon>Spermatophyta</taxon>
        <taxon>Magnoliopsida</taxon>
        <taxon>eudicotyledons</taxon>
        <taxon>Gunneridae</taxon>
        <taxon>Pentapetalae</taxon>
        <taxon>asterids</taxon>
        <taxon>campanulids</taxon>
        <taxon>Asterales</taxon>
        <taxon>Asteraceae</taxon>
        <taxon>Asteroideae</taxon>
        <taxon>Heliantheae alliance</taxon>
        <taxon>Millerieae</taxon>
        <taxon>Smallanthus</taxon>
    </lineage>
</organism>
<dbReference type="EMBL" id="CM042032">
    <property type="protein sequence ID" value="KAI3777907.1"/>
    <property type="molecule type" value="Genomic_DNA"/>
</dbReference>
<dbReference type="Proteomes" id="UP001056120">
    <property type="component" value="Linkage Group LG15"/>
</dbReference>
<gene>
    <name evidence="1" type="ORF">L1987_47710</name>
</gene>
<protein>
    <submittedName>
        <fullName evidence="1">Uncharacterized protein</fullName>
    </submittedName>
</protein>
<proteinExistence type="predicted"/>
<name>A0ACB9G3C0_9ASTR</name>
<keyword evidence="2" id="KW-1185">Reference proteome</keyword>
<reference evidence="1 2" key="2">
    <citation type="journal article" date="2022" name="Mol. Ecol. Resour.">
        <title>The genomes of chicory, endive, great burdock and yacon provide insights into Asteraceae paleo-polyploidization history and plant inulin production.</title>
        <authorList>
            <person name="Fan W."/>
            <person name="Wang S."/>
            <person name="Wang H."/>
            <person name="Wang A."/>
            <person name="Jiang F."/>
            <person name="Liu H."/>
            <person name="Zhao H."/>
            <person name="Xu D."/>
            <person name="Zhang Y."/>
        </authorList>
    </citation>
    <scope>NUCLEOTIDE SEQUENCE [LARGE SCALE GENOMIC DNA]</scope>
    <source>
        <strain evidence="2">cv. Yunnan</strain>
        <tissue evidence="1">Leaves</tissue>
    </source>
</reference>
<evidence type="ECO:0000313" key="2">
    <source>
        <dbReference type="Proteomes" id="UP001056120"/>
    </source>
</evidence>
<sequence>MYRWAQIAKHLPGRTDNEVKNFWNSSIKKKLLAHSHLSSHHLTTTFPNPKTTNIHVPLTGDHQYYDGLFDANYPNVISPYQPQMILNQDHHLHTPPPATSQPLLINLDKCFDNIDPTPNLPPLPPSFIVNSSSVFDLTMESLNYYDIILSQNSDHNHPIIPFKLGVQANSFELNCHGLNPSASSQIEYLETFVPDFQSSSSSPPSSFVLPPFMASKRGQWYVSDVIPIWKKENIFAVSSHVLEKCLWARVAGIGGLLFGYDTVCFGLVKHLSNQLSTMYGDLSLPFHMRFHILSEFDNGKRSCHMRLADHNQRRRKRHGIAKDDPANRKLKGSTRSRETSSSIWHIELKD</sequence>
<evidence type="ECO:0000313" key="1">
    <source>
        <dbReference type="EMBL" id="KAI3777907.1"/>
    </source>
</evidence>
<accession>A0ACB9G3C0</accession>
<reference evidence="2" key="1">
    <citation type="journal article" date="2022" name="Mol. Ecol. Resour.">
        <title>The genomes of chicory, endive, great burdock and yacon provide insights into Asteraceae palaeo-polyploidization history and plant inulin production.</title>
        <authorList>
            <person name="Fan W."/>
            <person name="Wang S."/>
            <person name="Wang H."/>
            <person name="Wang A."/>
            <person name="Jiang F."/>
            <person name="Liu H."/>
            <person name="Zhao H."/>
            <person name="Xu D."/>
            <person name="Zhang Y."/>
        </authorList>
    </citation>
    <scope>NUCLEOTIDE SEQUENCE [LARGE SCALE GENOMIC DNA]</scope>
    <source>
        <strain evidence="2">cv. Yunnan</strain>
    </source>
</reference>